<gene>
    <name evidence="2" type="ORF">GCM10022267_12170</name>
</gene>
<feature type="signal peptide" evidence="1">
    <location>
        <begin position="1"/>
        <end position="21"/>
    </location>
</feature>
<evidence type="ECO:0000313" key="2">
    <source>
        <dbReference type="EMBL" id="GAA3627424.1"/>
    </source>
</evidence>
<accession>A0ABP7A967</accession>
<keyword evidence="3" id="KW-1185">Reference proteome</keyword>
<protein>
    <submittedName>
        <fullName evidence="2">Uncharacterized protein</fullName>
    </submittedName>
</protein>
<sequence>MRRTTVRFAAVLAAVVSVVFAAGAPAGASTGELSASCEARLRTAGKPEATLTVRGGYRLLGTVPATSPSTAPLTASGWGVSVRLDLDVLGPELAARGVTLFDQVSVTAAHLSVHHDGVEDWPQNLGGDIGRGIAVDRFAAGVTGPVSDRQLYPGDALPGQWRFASSGDIRLSFHKFSGVQTQMSVHCTAAPDQDLTWGETVVAG</sequence>
<organism evidence="2 3">
    <name type="scientific">Lentzea roselyniae</name>
    <dbReference type="NCBI Taxonomy" id="531940"/>
    <lineage>
        <taxon>Bacteria</taxon>
        <taxon>Bacillati</taxon>
        <taxon>Actinomycetota</taxon>
        <taxon>Actinomycetes</taxon>
        <taxon>Pseudonocardiales</taxon>
        <taxon>Pseudonocardiaceae</taxon>
        <taxon>Lentzea</taxon>
    </lineage>
</organism>
<evidence type="ECO:0000256" key="1">
    <source>
        <dbReference type="SAM" id="SignalP"/>
    </source>
</evidence>
<keyword evidence="1" id="KW-0732">Signal</keyword>
<reference evidence="3" key="1">
    <citation type="journal article" date="2019" name="Int. J. Syst. Evol. Microbiol.">
        <title>The Global Catalogue of Microorganisms (GCM) 10K type strain sequencing project: providing services to taxonomists for standard genome sequencing and annotation.</title>
        <authorList>
            <consortium name="The Broad Institute Genomics Platform"/>
            <consortium name="The Broad Institute Genome Sequencing Center for Infectious Disease"/>
            <person name="Wu L."/>
            <person name="Ma J."/>
        </authorList>
    </citation>
    <scope>NUCLEOTIDE SEQUENCE [LARGE SCALE GENOMIC DNA]</scope>
    <source>
        <strain evidence="3">JCM 17494</strain>
    </source>
</reference>
<proteinExistence type="predicted"/>
<name>A0ABP7A967_9PSEU</name>
<evidence type="ECO:0000313" key="3">
    <source>
        <dbReference type="Proteomes" id="UP001500711"/>
    </source>
</evidence>
<feature type="chain" id="PRO_5046771181" evidence="1">
    <location>
        <begin position="22"/>
        <end position="204"/>
    </location>
</feature>
<dbReference type="Proteomes" id="UP001500711">
    <property type="component" value="Unassembled WGS sequence"/>
</dbReference>
<comment type="caution">
    <text evidence="2">The sequence shown here is derived from an EMBL/GenBank/DDBJ whole genome shotgun (WGS) entry which is preliminary data.</text>
</comment>
<dbReference type="EMBL" id="BAABBE010000003">
    <property type="protein sequence ID" value="GAA3627424.1"/>
    <property type="molecule type" value="Genomic_DNA"/>
</dbReference>
<dbReference type="RefSeq" id="WP_112229449.1">
    <property type="nucleotide sequence ID" value="NZ_BAABBE010000003.1"/>
</dbReference>